<dbReference type="Pfam" id="PF23948">
    <property type="entry name" value="ARM_5"/>
    <property type="match status" value="1"/>
</dbReference>
<keyword evidence="1 3" id="KW-0853">WD repeat</keyword>
<dbReference type="PANTHER" id="PTHR19879">
    <property type="entry name" value="TRANSCRIPTION INITIATION FACTOR TFIID"/>
    <property type="match status" value="1"/>
</dbReference>
<evidence type="ECO:0000256" key="1">
    <source>
        <dbReference type="ARBA" id="ARBA00022574"/>
    </source>
</evidence>
<evidence type="ECO:0000259" key="5">
    <source>
        <dbReference type="Pfam" id="PF05729"/>
    </source>
</evidence>
<feature type="repeat" description="WD" evidence="3">
    <location>
        <begin position="1404"/>
        <end position="1445"/>
    </location>
</feature>
<dbReference type="Gene3D" id="3.40.50.300">
    <property type="entry name" value="P-loop containing nucleotide triphosphate hydrolases"/>
    <property type="match status" value="1"/>
</dbReference>
<dbReference type="Pfam" id="PF05729">
    <property type="entry name" value="NACHT"/>
    <property type="match status" value="1"/>
</dbReference>
<reference evidence="7" key="1">
    <citation type="journal article" date="2020" name="Fungal Divers.">
        <title>Resolving the Mortierellaceae phylogeny through synthesis of multi-gene phylogenetics and phylogenomics.</title>
        <authorList>
            <person name="Vandepol N."/>
            <person name="Liber J."/>
            <person name="Desiro A."/>
            <person name="Na H."/>
            <person name="Kennedy M."/>
            <person name="Barry K."/>
            <person name="Grigoriev I.V."/>
            <person name="Miller A.N."/>
            <person name="O'Donnell K."/>
            <person name="Stajich J.E."/>
            <person name="Bonito G."/>
        </authorList>
    </citation>
    <scope>NUCLEOTIDE SEQUENCE</scope>
    <source>
        <strain evidence="7">NRRL 28262</strain>
    </source>
</reference>
<protein>
    <recommendedName>
        <fullName evidence="9">WD40 repeat-like protein</fullName>
    </recommendedName>
</protein>
<evidence type="ECO:0000256" key="4">
    <source>
        <dbReference type="SAM" id="MobiDB-lite"/>
    </source>
</evidence>
<keyword evidence="8" id="KW-1185">Reference proteome</keyword>
<dbReference type="Pfam" id="PF00805">
    <property type="entry name" value="Pentapeptide"/>
    <property type="match status" value="1"/>
</dbReference>
<dbReference type="InterPro" id="IPR001646">
    <property type="entry name" value="5peptide_repeat"/>
</dbReference>
<dbReference type="InterPro" id="IPR027417">
    <property type="entry name" value="P-loop_NTPase"/>
</dbReference>
<dbReference type="PROSITE" id="PS00678">
    <property type="entry name" value="WD_REPEATS_1"/>
    <property type="match status" value="4"/>
</dbReference>
<organism evidence="7 8">
    <name type="scientific">Linnemannia exigua</name>
    <dbReference type="NCBI Taxonomy" id="604196"/>
    <lineage>
        <taxon>Eukaryota</taxon>
        <taxon>Fungi</taxon>
        <taxon>Fungi incertae sedis</taxon>
        <taxon>Mucoromycota</taxon>
        <taxon>Mortierellomycotina</taxon>
        <taxon>Mortierellomycetes</taxon>
        <taxon>Mortierellales</taxon>
        <taxon>Mortierellaceae</taxon>
        <taxon>Linnemannia</taxon>
    </lineage>
</organism>
<name>A0AAD4H3K4_9FUNG</name>
<dbReference type="InterPro" id="IPR025662">
    <property type="entry name" value="Sigma_54_int_dom_ATP-bd_1"/>
</dbReference>
<dbReference type="Pfam" id="PF00400">
    <property type="entry name" value="WD40"/>
    <property type="match status" value="8"/>
</dbReference>
<dbReference type="PROSITE" id="PS50082">
    <property type="entry name" value="WD_REPEATS_2"/>
    <property type="match status" value="7"/>
</dbReference>
<keyword evidence="2" id="KW-0677">Repeat</keyword>
<dbReference type="InterPro" id="IPR019775">
    <property type="entry name" value="WD40_repeat_CS"/>
</dbReference>
<comment type="caution">
    <text evidence="7">The sequence shown here is derived from an EMBL/GenBank/DDBJ whole genome shotgun (WGS) entry which is preliminary data.</text>
</comment>
<dbReference type="InterPro" id="IPR001680">
    <property type="entry name" value="WD40_rpt"/>
</dbReference>
<dbReference type="PANTHER" id="PTHR19879:SF9">
    <property type="entry name" value="TRANSCRIPTION INITIATION FACTOR TFIID SUBUNIT 5"/>
    <property type="match status" value="1"/>
</dbReference>
<dbReference type="SUPFAM" id="SSF141571">
    <property type="entry name" value="Pentapeptide repeat-like"/>
    <property type="match status" value="1"/>
</dbReference>
<proteinExistence type="predicted"/>
<feature type="domain" description="Arm-like repeat" evidence="6">
    <location>
        <begin position="329"/>
        <end position="569"/>
    </location>
</feature>
<dbReference type="CDD" id="cd00200">
    <property type="entry name" value="WD40"/>
    <property type="match status" value="1"/>
</dbReference>
<feature type="repeat" description="WD" evidence="3">
    <location>
        <begin position="1302"/>
        <end position="1343"/>
    </location>
</feature>
<feature type="repeat" description="WD" evidence="3">
    <location>
        <begin position="1599"/>
        <end position="1641"/>
    </location>
</feature>
<feature type="region of interest" description="Disordered" evidence="4">
    <location>
        <begin position="151"/>
        <end position="184"/>
    </location>
</feature>
<feature type="compositionally biased region" description="Polar residues" evidence="4">
    <location>
        <begin position="155"/>
        <end position="180"/>
    </location>
</feature>
<feature type="domain" description="NACHT" evidence="5">
    <location>
        <begin position="685"/>
        <end position="773"/>
    </location>
</feature>
<dbReference type="PROSITE" id="PS50294">
    <property type="entry name" value="WD_REPEATS_REGION"/>
    <property type="match status" value="6"/>
</dbReference>
<evidence type="ECO:0000256" key="3">
    <source>
        <dbReference type="PROSITE-ProRule" id="PRU00221"/>
    </source>
</evidence>
<dbReference type="EMBL" id="JAAAIL010001442">
    <property type="protein sequence ID" value="KAG0269267.1"/>
    <property type="molecule type" value="Genomic_DNA"/>
</dbReference>
<evidence type="ECO:0000313" key="8">
    <source>
        <dbReference type="Proteomes" id="UP001194580"/>
    </source>
</evidence>
<dbReference type="SUPFAM" id="SSF50978">
    <property type="entry name" value="WD40 repeat-like"/>
    <property type="match status" value="2"/>
</dbReference>
<sequence>MAKDSPIQPHATGDGDNSNAALPVRNRDILRSLCCILKSRSKGLKNKSSNQSLNTQDAAQATDPSFIASQPTSIPTRKNHSSSLSTPAGNTATPPSTGQKSIPGIFSEDLPKPTIKTDLPDALDLIEMTQQLVYAQRLIRDGRLVIPPEAADISETPTTESIDESQGNTITESNASSAQGKQEWMPNETERIWIRAQDHIQQHCFCELVKNVVAEFIKDDLKGSAAIAEVVILGPILDRVTYRTLLDCLIAKLKQDICFNSLLPQGLVQLIEDASPDYLEHGDLVDTLTVLQARLKRMYKSTPEQKELAKDKPPSTDMSASDHTLSLNHKTSLEQLCQIIIAISRLLDVMVINEVKNFDRIGMHHLAASLSELEDITEPFVQLQIQYAIQASQYIADDESILQEILRFGGSESMLTLGATGICKQDPETLFSSLGNLREAAGEAYAVVKQLPEGLEAFQQGHSGSAHNHLHGIRAGSKHEWYLTLLFARTYVRHGQLAKFNRTVCGAHCGDNQTFQLGVCQILGEVALDPLWNTAIRQQAVDFLIALSGPTAGWKRHLAVQEWVLATLTQLIELSDAEVKDYAQRILQDLAQEGASATPTIATTTTSFAMSSRFPLPESSPLLVRAQNISYLEYDLHEYRILRIKESHQGIYIPPMAKAYLKARDDSLFSLMDRVEEFLTSNHEVMLILGDSGAGKSTFNRHLEHKLWTNYSIGGPIPLYINLPVIQNPEDDMISKQLQKHNFSEEHIQEMKQHREFILICDGYDESQLTANLHKTNRLNQHDQWRAKMIISCRTQFLGPVYLDQFAPRGDHYQRSALGVFQEAVIMPFSNTQVEDYVTRYVPLEPRSWVIKDYMRMLTTIPNLMDLVRNPFLLTLALETLPDITKGKKNLSTIKIARVQLYDAFVARWLSVNKRRLESNVLSNHERDIFDQLLDAGFVSMGVDYNTRLASAVFDKHGGKPVVQYDQPEDQFTWKAEFFGSQPEIRLLRESSPLTRTDNMFRFIHQSMLEYFFSCYIYSPVRIGEEFDVLAETESDAYQPLDSDGPFFQRNLLKDPSIIPFLCDRVKLHPTFEHQLRAVIDQSKTDTSSAIAATNAVTILNRASVSFNGADFRGVRIPDADLSNGQFDSVQFQGADLAGANFARSWLRQADFSSANLEDVTFGELPHLDSESPVKACCFSPNGRMLAVTVEKGVIYVYDTLTWTRMHRLDGHVKPVESDEYVKPVESIVFSPDSRSLVSSGYDNTLRLWDPITGEELLTLEGHSHNIHSVAISPCGSRIASAGNDGTVRLWDAQTGECLCVLEGHGSYVKSVKYSPDGRQVVSGGWDGTIRLWDSKTGEPVNVSNPCSGHVMSLAYSPDGQWIAAGHSRGHIAAGHGRGPPAAGHDRGHLQLWDAGTLEPGPILSGHTKEITGIDFSPNGQWIASSSGDHTVRLWDVSTGILVSIMTGHTEYANDVSFSPDSLRIASAGDDKKVRLWEASSNWSSAEQHDQTGAVSDVMYSVDAHLNTKKLVDDKVRSLAYSSRGLQLAISTEKYSIHLWDLRSEKPSIELEGHVDRIRSVSYSSCDQWIASGGDDRTVRLWSRQQDTVDESRSYTATVQGFFGEIQKITWSPFVPLEFATACEDGSVRVWRISSGDGSVTVNMLWGSNLRMLCATNMIIRDGTGLSADQKHLLLQHGAKVGSLSTEGERLSVEE</sequence>
<evidence type="ECO:0000256" key="2">
    <source>
        <dbReference type="ARBA" id="ARBA00022737"/>
    </source>
</evidence>
<feature type="region of interest" description="Disordered" evidence="4">
    <location>
        <begin position="302"/>
        <end position="323"/>
    </location>
</feature>
<feature type="repeat" description="WD" evidence="3">
    <location>
        <begin position="1551"/>
        <end position="1592"/>
    </location>
</feature>
<evidence type="ECO:0000313" key="7">
    <source>
        <dbReference type="EMBL" id="KAG0269267.1"/>
    </source>
</evidence>
<dbReference type="PROSITE" id="PS00675">
    <property type="entry name" value="SIGMA54_INTERACT_1"/>
    <property type="match status" value="1"/>
</dbReference>
<feature type="repeat" description="WD" evidence="3">
    <location>
        <begin position="1446"/>
        <end position="1487"/>
    </location>
</feature>
<dbReference type="SMART" id="SM00320">
    <property type="entry name" value="WD40"/>
    <property type="match status" value="10"/>
</dbReference>
<feature type="compositionally biased region" description="Polar residues" evidence="4">
    <location>
        <begin position="46"/>
        <end position="100"/>
    </location>
</feature>
<evidence type="ECO:0000259" key="6">
    <source>
        <dbReference type="Pfam" id="PF23948"/>
    </source>
</evidence>
<feature type="compositionally biased region" description="Basic and acidic residues" evidence="4">
    <location>
        <begin position="303"/>
        <end position="314"/>
    </location>
</feature>
<evidence type="ECO:0008006" key="9">
    <source>
        <dbReference type="Google" id="ProtNLM"/>
    </source>
</evidence>
<dbReference type="Gene3D" id="2.160.20.80">
    <property type="entry name" value="E3 ubiquitin-protein ligase SopA"/>
    <property type="match status" value="1"/>
</dbReference>
<dbReference type="InterPro" id="IPR015943">
    <property type="entry name" value="WD40/YVTN_repeat-like_dom_sf"/>
</dbReference>
<dbReference type="PRINTS" id="PR00320">
    <property type="entry name" value="GPROTEINBRPT"/>
</dbReference>
<gene>
    <name evidence="7" type="ORF">BGZ95_002140</name>
</gene>
<feature type="region of interest" description="Disordered" evidence="4">
    <location>
        <begin position="44"/>
        <end position="113"/>
    </location>
</feature>
<feature type="repeat" description="WD" evidence="3">
    <location>
        <begin position="1260"/>
        <end position="1301"/>
    </location>
</feature>
<dbReference type="InterPro" id="IPR020472">
    <property type="entry name" value="WD40_PAC1"/>
</dbReference>
<feature type="repeat" description="WD" evidence="3">
    <location>
        <begin position="1218"/>
        <end position="1259"/>
    </location>
</feature>
<dbReference type="InterPro" id="IPR036322">
    <property type="entry name" value="WD40_repeat_dom_sf"/>
</dbReference>
<dbReference type="InterPro" id="IPR056251">
    <property type="entry name" value="Arm_rpt_dom"/>
</dbReference>
<dbReference type="InterPro" id="IPR007111">
    <property type="entry name" value="NACHT_NTPase"/>
</dbReference>
<accession>A0AAD4H3K4</accession>
<feature type="region of interest" description="Disordered" evidence="4">
    <location>
        <begin position="1"/>
        <end position="24"/>
    </location>
</feature>
<dbReference type="Proteomes" id="UP001194580">
    <property type="component" value="Unassembled WGS sequence"/>
</dbReference>
<dbReference type="Gene3D" id="2.130.10.10">
    <property type="entry name" value="YVTN repeat-like/Quinoprotein amine dehydrogenase"/>
    <property type="match status" value="4"/>
</dbReference>